<dbReference type="Pfam" id="PF03886">
    <property type="entry name" value="ABC_trans_aux"/>
    <property type="match status" value="1"/>
</dbReference>
<reference evidence="4" key="1">
    <citation type="submission" date="2016-10" db="EMBL/GenBank/DDBJ databases">
        <authorList>
            <person name="Varghese N."/>
            <person name="Submissions S."/>
        </authorList>
    </citation>
    <scope>NUCLEOTIDE SEQUENCE [LARGE SCALE GENOMIC DNA]</scope>
    <source>
        <strain evidence="4">MO64</strain>
    </source>
</reference>
<evidence type="ECO:0000259" key="2">
    <source>
        <dbReference type="Pfam" id="PF03886"/>
    </source>
</evidence>
<keyword evidence="4" id="KW-1185">Reference proteome</keyword>
<sequence length="201" mass="20713">MIRLRSPLVGLLAVALAACASAPMHYYTLIAPAPTEASPVAAPASFRFALLPVGIPAQADQPQMVVREGGQGVAMLDGRRWIAPLADEVRGALSADLARDTGAQDVSGLPAGDKPVLRIKVDLRRFDSVPGQYALIDAAWSVHALKGDALLACTSRIQQSVGPGFDALVAGHQRALAALATRIARVAPAVAAGQTPACPAD</sequence>
<dbReference type="EMBL" id="FOSR01000012">
    <property type="protein sequence ID" value="SFL04276.1"/>
    <property type="molecule type" value="Genomic_DNA"/>
</dbReference>
<dbReference type="PROSITE" id="PS51257">
    <property type="entry name" value="PROKAR_LIPOPROTEIN"/>
    <property type="match status" value="1"/>
</dbReference>
<keyword evidence="1" id="KW-0732">Signal</keyword>
<evidence type="ECO:0000313" key="4">
    <source>
        <dbReference type="Proteomes" id="UP000198725"/>
    </source>
</evidence>
<feature type="signal peptide" evidence="1">
    <location>
        <begin position="1"/>
        <end position="26"/>
    </location>
</feature>
<accession>A0A1I4EIK4</accession>
<proteinExistence type="predicted"/>
<gene>
    <name evidence="3" type="ORF">SAMN05192579_11260</name>
</gene>
<feature type="domain" description="ABC-type transport auxiliary lipoprotein component" evidence="2">
    <location>
        <begin position="27"/>
        <end position="184"/>
    </location>
</feature>
<organism evidence="3 4">
    <name type="scientific">Rhodanobacter glycinis</name>
    <dbReference type="NCBI Taxonomy" id="582702"/>
    <lineage>
        <taxon>Bacteria</taxon>
        <taxon>Pseudomonadati</taxon>
        <taxon>Pseudomonadota</taxon>
        <taxon>Gammaproteobacteria</taxon>
        <taxon>Lysobacterales</taxon>
        <taxon>Rhodanobacteraceae</taxon>
        <taxon>Rhodanobacter</taxon>
    </lineage>
</organism>
<dbReference type="Proteomes" id="UP000198725">
    <property type="component" value="Unassembled WGS sequence"/>
</dbReference>
<protein>
    <recommendedName>
        <fullName evidence="2">ABC-type transport auxiliary lipoprotein component domain-containing protein</fullName>
    </recommendedName>
</protein>
<dbReference type="SUPFAM" id="SSF159594">
    <property type="entry name" value="XCC0632-like"/>
    <property type="match status" value="1"/>
</dbReference>
<evidence type="ECO:0000313" key="3">
    <source>
        <dbReference type="EMBL" id="SFL04276.1"/>
    </source>
</evidence>
<dbReference type="AlphaFoldDB" id="A0A1I4EIK4"/>
<name>A0A1I4EIK4_9GAMM</name>
<dbReference type="RefSeq" id="WP_092704519.1">
    <property type="nucleotide sequence ID" value="NZ_FOSR01000012.1"/>
</dbReference>
<dbReference type="InterPro" id="IPR005586">
    <property type="entry name" value="ABC_trans_aux"/>
</dbReference>
<dbReference type="Gene3D" id="3.40.50.10610">
    <property type="entry name" value="ABC-type transport auxiliary lipoprotein component"/>
    <property type="match status" value="1"/>
</dbReference>
<feature type="chain" id="PRO_5011767855" description="ABC-type transport auxiliary lipoprotein component domain-containing protein" evidence="1">
    <location>
        <begin position="27"/>
        <end position="201"/>
    </location>
</feature>
<evidence type="ECO:0000256" key="1">
    <source>
        <dbReference type="SAM" id="SignalP"/>
    </source>
</evidence>